<dbReference type="GO" id="GO:0008061">
    <property type="term" value="F:chitin binding"/>
    <property type="evidence" value="ECO:0007669"/>
    <property type="project" value="UniProtKB-KW"/>
</dbReference>
<evidence type="ECO:0000256" key="7">
    <source>
        <dbReference type="ARBA" id="ARBA00023285"/>
    </source>
</evidence>
<dbReference type="InterPro" id="IPR011330">
    <property type="entry name" value="Glyco_hydro/deAcase_b/a-brl"/>
</dbReference>
<evidence type="ECO:0000256" key="1">
    <source>
        <dbReference type="ARBA" id="ARBA00001941"/>
    </source>
</evidence>
<evidence type="ECO:0000256" key="5">
    <source>
        <dbReference type="ARBA" id="ARBA00022801"/>
    </source>
</evidence>
<dbReference type="InterPro" id="IPR036861">
    <property type="entry name" value="Endochitinase-like_sf"/>
</dbReference>
<evidence type="ECO:0000256" key="2">
    <source>
        <dbReference type="ARBA" id="ARBA00022669"/>
    </source>
</evidence>
<keyword evidence="2" id="KW-0147">Chitin-binding</keyword>
<feature type="domain" description="NodB homology" evidence="8">
    <location>
        <begin position="103"/>
        <end position="305"/>
    </location>
</feature>
<dbReference type="GO" id="GO:0016810">
    <property type="term" value="F:hydrolase activity, acting on carbon-nitrogen (but not peptide) bonds"/>
    <property type="evidence" value="ECO:0007669"/>
    <property type="project" value="InterPro"/>
</dbReference>
<dbReference type="Gene3D" id="3.20.20.370">
    <property type="entry name" value="Glycoside hydrolase/deacetylase"/>
    <property type="match status" value="1"/>
</dbReference>
<sequence>MFRRHISLRNYTVSGYCGTTTSYCGTGCQPEFGTCVANNGDDDDDDDDDEAEHCKAPDCLFLFGPACDANRVPGGSNTSAVARPPLGRVLVGGGGIYACEAPGTVALTYDDGPGEFTAGLLDLLAEHDGAKATFFVTGVNNNKGEIDDPATPWPGVIRRMYEEGHQIASHTWSHADLSAISSARRRDEMVKNEMALRNVLGGLIPTYMRPPYSSCTAESGCQADLAALGYHVVYFDLDTTDYLHTGADEIQVAIAAFDAFFAGKTPDGDDGDSALAIAHDIHEQSATTLTRHMLEYLAAAGYRTVTVGECLGDPAGNWYRRV</sequence>
<keyword evidence="6" id="KW-0119">Carbohydrate metabolism</keyword>
<proteinExistence type="predicted"/>
<dbReference type="PANTHER" id="PTHR46471">
    <property type="entry name" value="CHITIN DEACETYLASE"/>
    <property type="match status" value="1"/>
</dbReference>
<dbReference type="PROSITE" id="PS51677">
    <property type="entry name" value="NODB"/>
    <property type="match status" value="1"/>
</dbReference>
<dbReference type="InterPro" id="IPR002509">
    <property type="entry name" value="NODB_dom"/>
</dbReference>
<organism evidence="9 10">
    <name type="scientific">Diatrype stigma</name>
    <dbReference type="NCBI Taxonomy" id="117547"/>
    <lineage>
        <taxon>Eukaryota</taxon>
        <taxon>Fungi</taxon>
        <taxon>Dikarya</taxon>
        <taxon>Ascomycota</taxon>
        <taxon>Pezizomycotina</taxon>
        <taxon>Sordariomycetes</taxon>
        <taxon>Xylariomycetidae</taxon>
        <taxon>Xylariales</taxon>
        <taxon>Diatrypaceae</taxon>
        <taxon>Diatrype</taxon>
    </lineage>
</organism>
<dbReference type="Proteomes" id="UP001320420">
    <property type="component" value="Unassembled WGS sequence"/>
</dbReference>
<dbReference type="GO" id="GO:0046872">
    <property type="term" value="F:metal ion binding"/>
    <property type="evidence" value="ECO:0007669"/>
    <property type="project" value="UniProtKB-KW"/>
</dbReference>
<dbReference type="SUPFAM" id="SSF88713">
    <property type="entry name" value="Glycoside hydrolase/deacetylase"/>
    <property type="match status" value="1"/>
</dbReference>
<keyword evidence="7" id="KW-0170">Cobalt</keyword>
<gene>
    <name evidence="9" type="ORF">SLS62_000198</name>
</gene>
<evidence type="ECO:0000313" key="9">
    <source>
        <dbReference type="EMBL" id="KAK7757820.1"/>
    </source>
</evidence>
<evidence type="ECO:0000259" key="8">
    <source>
        <dbReference type="PROSITE" id="PS51677"/>
    </source>
</evidence>
<dbReference type="PANTHER" id="PTHR46471:SF4">
    <property type="entry name" value="CHITIN DEACETYLASE"/>
    <property type="match status" value="1"/>
</dbReference>
<keyword evidence="10" id="KW-1185">Reference proteome</keyword>
<evidence type="ECO:0000313" key="10">
    <source>
        <dbReference type="Proteomes" id="UP001320420"/>
    </source>
</evidence>
<dbReference type="CDD" id="cd10951">
    <property type="entry name" value="CE4_ClCDA_like"/>
    <property type="match status" value="1"/>
</dbReference>
<evidence type="ECO:0000256" key="6">
    <source>
        <dbReference type="ARBA" id="ARBA00023277"/>
    </source>
</evidence>
<dbReference type="EMBL" id="JAKJXP020000001">
    <property type="protein sequence ID" value="KAK7757820.1"/>
    <property type="molecule type" value="Genomic_DNA"/>
</dbReference>
<comment type="cofactor">
    <cofactor evidence="1">
        <name>Co(2+)</name>
        <dbReference type="ChEBI" id="CHEBI:48828"/>
    </cofactor>
</comment>
<dbReference type="Gene3D" id="3.30.60.10">
    <property type="entry name" value="Endochitinase-like"/>
    <property type="match status" value="1"/>
</dbReference>
<accession>A0AAN9YXV9</accession>
<evidence type="ECO:0000256" key="3">
    <source>
        <dbReference type="ARBA" id="ARBA00022723"/>
    </source>
</evidence>
<dbReference type="GO" id="GO:0005975">
    <property type="term" value="P:carbohydrate metabolic process"/>
    <property type="evidence" value="ECO:0007669"/>
    <property type="project" value="InterPro"/>
</dbReference>
<name>A0AAN9YXV9_9PEZI</name>
<reference evidence="9 10" key="1">
    <citation type="submission" date="2024-02" db="EMBL/GenBank/DDBJ databases">
        <title>De novo assembly and annotation of 12 fungi associated with fruit tree decline syndrome in Ontario, Canada.</title>
        <authorList>
            <person name="Sulman M."/>
            <person name="Ellouze W."/>
            <person name="Ilyukhin E."/>
        </authorList>
    </citation>
    <scope>NUCLEOTIDE SEQUENCE [LARGE SCALE GENOMIC DNA]</scope>
    <source>
        <strain evidence="9 10">M11/M66-122</strain>
    </source>
</reference>
<keyword evidence="5" id="KW-0378">Hydrolase</keyword>
<comment type="caution">
    <text evidence="9">The sequence shown here is derived from an EMBL/GenBank/DDBJ whole genome shotgun (WGS) entry which is preliminary data.</text>
</comment>
<dbReference type="SUPFAM" id="SSF57016">
    <property type="entry name" value="Plant lectins/antimicrobial peptides"/>
    <property type="match status" value="1"/>
</dbReference>
<keyword evidence="4" id="KW-0732">Signal</keyword>
<protein>
    <recommendedName>
        <fullName evidence="8">NodB homology domain-containing protein</fullName>
    </recommendedName>
</protein>
<keyword evidence="3" id="KW-0479">Metal-binding</keyword>
<evidence type="ECO:0000256" key="4">
    <source>
        <dbReference type="ARBA" id="ARBA00022729"/>
    </source>
</evidence>
<dbReference type="Pfam" id="PF01522">
    <property type="entry name" value="Polysacc_deac_1"/>
    <property type="match status" value="1"/>
</dbReference>
<dbReference type="AlphaFoldDB" id="A0AAN9YXV9"/>